<comment type="caution">
    <text evidence="11">The sequence shown here is derived from an EMBL/GenBank/DDBJ whole genome shotgun (WGS) entry which is preliminary data.</text>
</comment>
<evidence type="ECO:0000256" key="1">
    <source>
        <dbReference type="ARBA" id="ARBA00004429"/>
    </source>
</evidence>
<evidence type="ECO:0000256" key="6">
    <source>
        <dbReference type="ARBA" id="ARBA00022989"/>
    </source>
</evidence>
<dbReference type="AlphaFoldDB" id="A0A5M6IJT2"/>
<comment type="subunit">
    <text evidence="9">The complex comprises the extracytoplasmic solute receptor protein and the two transmembrane proteins.</text>
</comment>
<keyword evidence="4 9" id="KW-0997">Cell inner membrane</keyword>
<dbReference type="InterPro" id="IPR055348">
    <property type="entry name" value="DctQ"/>
</dbReference>
<protein>
    <recommendedName>
        <fullName evidence="9">TRAP transporter small permease protein</fullName>
    </recommendedName>
</protein>
<dbReference type="Proteomes" id="UP000325255">
    <property type="component" value="Unassembled WGS sequence"/>
</dbReference>
<keyword evidence="2 9" id="KW-0813">Transport</keyword>
<dbReference type="GO" id="GO:0022857">
    <property type="term" value="F:transmembrane transporter activity"/>
    <property type="evidence" value="ECO:0007669"/>
    <property type="project" value="UniProtKB-UniRule"/>
</dbReference>
<evidence type="ECO:0000313" key="11">
    <source>
        <dbReference type="EMBL" id="KAA5608147.1"/>
    </source>
</evidence>
<keyword evidence="6 9" id="KW-1133">Transmembrane helix</keyword>
<evidence type="ECO:0000256" key="7">
    <source>
        <dbReference type="ARBA" id="ARBA00023136"/>
    </source>
</evidence>
<evidence type="ECO:0000256" key="2">
    <source>
        <dbReference type="ARBA" id="ARBA00022448"/>
    </source>
</evidence>
<keyword evidence="12" id="KW-1185">Reference proteome</keyword>
<evidence type="ECO:0000256" key="8">
    <source>
        <dbReference type="ARBA" id="ARBA00038436"/>
    </source>
</evidence>
<feature type="transmembrane region" description="Helical" evidence="9">
    <location>
        <begin position="61"/>
        <end position="83"/>
    </location>
</feature>
<organism evidence="11 12">
    <name type="scientific">Rhodovastum atsumiense</name>
    <dbReference type="NCBI Taxonomy" id="504468"/>
    <lineage>
        <taxon>Bacteria</taxon>
        <taxon>Pseudomonadati</taxon>
        <taxon>Pseudomonadota</taxon>
        <taxon>Alphaproteobacteria</taxon>
        <taxon>Acetobacterales</taxon>
        <taxon>Acetobacteraceae</taxon>
        <taxon>Rhodovastum</taxon>
    </lineage>
</organism>
<evidence type="ECO:0000256" key="9">
    <source>
        <dbReference type="RuleBase" id="RU369079"/>
    </source>
</evidence>
<dbReference type="InterPro" id="IPR007387">
    <property type="entry name" value="TRAP_DctQ"/>
</dbReference>
<evidence type="ECO:0000256" key="4">
    <source>
        <dbReference type="ARBA" id="ARBA00022519"/>
    </source>
</evidence>
<dbReference type="PANTHER" id="PTHR35011">
    <property type="entry name" value="2,3-DIKETO-L-GULONATE TRAP TRANSPORTER SMALL PERMEASE PROTEIN YIAM"/>
    <property type="match status" value="1"/>
</dbReference>
<feature type="transmembrane region" description="Helical" evidence="9">
    <location>
        <begin position="33"/>
        <end position="55"/>
    </location>
</feature>
<evidence type="ECO:0000259" key="10">
    <source>
        <dbReference type="Pfam" id="PF04290"/>
    </source>
</evidence>
<comment type="similarity">
    <text evidence="8 9">Belongs to the TRAP transporter small permease family.</text>
</comment>
<dbReference type="PANTHER" id="PTHR35011:SF11">
    <property type="entry name" value="TRAP TRANSPORTER SMALL PERMEASE PROTEIN"/>
    <property type="match status" value="1"/>
</dbReference>
<evidence type="ECO:0000256" key="5">
    <source>
        <dbReference type="ARBA" id="ARBA00022692"/>
    </source>
</evidence>
<gene>
    <name evidence="11" type="ORF">F1189_30495</name>
</gene>
<dbReference type="EMBL" id="VWPK01000103">
    <property type="protein sequence ID" value="KAA5608147.1"/>
    <property type="molecule type" value="Genomic_DNA"/>
</dbReference>
<comment type="function">
    <text evidence="9">Part of the tripartite ATP-independent periplasmic (TRAP) transport system.</text>
</comment>
<keyword evidence="7 9" id="KW-0472">Membrane</keyword>
<dbReference type="OrthoDB" id="4964541at2"/>
<evidence type="ECO:0000256" key="3">
    <source>
        <dbReference type="ARBA" id="ARBA00022475"/>
    </source>
</evidence>
<keyword evidence="3" id="KW-1003">Cell membrane</keyword>
<keyword evidence="5 9" id="KW-0812">Transmembrane</keyword>
<feature type="domain" description="Tripartite ATP-independent periplasmic transporters DctQ component" evidence="10">
    <location>
        <begin position="42"/>
        <end position="169"/>
    </location>
</feature>
<evidence type="ECO:0000313" key="12">
    <source>
        <dbReference type="Proteomes" id="UP000325255"/>
    </source>
</evidence>
<dbReference type="GO" id="GO:0005886">
    <property type="term" value="C:plasma membrane"/>
    <property type="evidence" value="ECO:0007669"/>
    <property type="project" value="UniProtKB-SubCell"/>
</dbReference>
<comment type="caution">
    <text evidence="9">Lacks conserved residue(s) required for the propagation of feature annotation.</text>
</comment>
<feature type="transmembrane region" description="Helical" evidence="9">
    <location>
        <begin position="104"/>
        <end position="124"/>
    </location>
</feature>
<dbReference type="GO" id="GO:0015740">
    <property type="term" value="P:C4-dicarboxylate transport"/>
    <property type="evidence" value="ECO:0007669"/>
    <property type="project" value="TreeGrafter"/>
</dbReference>
<accession>A0A5M6IJT2</accession>
<dbReference type="Pfam" id="PF04290">
    <property type="entry name" value="DctQ"/>
    <property type="match status" value="1"/>
</dbReference>
<feature type="transmembrane region" description="Helical" evidence="9">
    <location>
        <begin position="144"/>
        <end position="162"/>
    </location>
</feature>
<reference evidence="11 12" key="1">
    <citation type="submission" date="2019-09" db="EMBL/GenBank/DDBJ databases">
        <title>Genome sequence of Rhodovastum atsumiense, a diverse member of the Acetobacteraceae family of non-sulfur purple photosynthetic bacteria.</title>
        <authorList>
            <person name="Meyer T."/>
            <person name="Kyndt J."/>
        </authorList>
    </citation>
    <scope>NUCLEOTIDE SEQUENCE [LARGE SCALE GENOMIC DNA]</scope>
    <source>
        <strain evidence="11 12">DSM 21279</strain>
    </source>
</reference>
<proteinExistence type="inferred from homology"/>
<sequence length="179" mass="19395">MPSSKTPTTAVAPGFLSLYFGFHAVLARICLKISVLGLLVILAAVLIQIFGRYVLNDSPAWTEILALVLVLYVTCLAAAVGVRDGRHIGMESLLIYAPESVRKWAEIVVYAGMIVFGLAMSYGGSVLSFEMMEYLNPGLPISQAWSYVPLAVGGVLIALFAIERIVARLLNLEVVPSWH</sequence>
<comment type="subcellular location">
    <subcellularLocation>
        <location evidence="1 9">Cell inner membrane</location>
        <topology evidence="1 9">Multi-pass membrane protein</topology>
    </subcellularLocation>
</comment>
<feature type="transmembrane region" description="Helical" evidence="9">
    <location>
        <begin position="6"/>
        <end position="26"/>
    </location>
</feature>
<name>A0A5M6IJT2_9PROT</name>